<keyword evidence="3" id="KW-1185">Reference proteome</keyword>
<accession>A0A3P7LD04</accession>
<protein>
    <recommendedName>
        <fullName evidence="4">LisH domain-containing protein</fullName>
    </recommendedName>
</protein>
<evidence type="ECO:0000313" key="3">
    <source>
        <dbReference type="Proteomes" id="UP000281553"/>
    </source>
</evidence>
<feature type="non-terminal residue" evidence="2">
    <location>
        <position position="157"/>
    </location>
</feature>
<feature type="region of interest" description="Disordered" evidence="1">
    <location>
        <begin position="81"/>
        <end position="115"/>
    </location>
</feature>
<sequence length="157" mass="17133">MVSPSTELTGNFGQQDFYFAIGQHMAQERSTAVCQAVDSKLTSELANSKMRSLVFDYLLRHGFSDTAIALAPIIENSSTAQLAKSDNEGEQLEAVDSAGDDSNAESAEHAAGEEWPESFEAVKRRINLIRLIETGHFLEAITELSTNYVNLVHQAPA</sequence>
<name>A0A3P7LD04_DIBLA</name>
<gene>
    <name evidence="2" type="ORF">DILT_LOCUS10736</name>
</gene>
<feature type="compositionally biased region" description="Acidic residues" evidence="1">
    <location>
        <begin position="88"/>
        <end position="103"/>
    </location>
</feature>
<dbReference type="EMBL" id="UYRU01060737">
    <property type="protein sequence ID" value="VDN14905.1"/>
    <property type="molecule type" value="Genomic_DNA"/>
</dbReference>
<reference evidence="2 3" key="1">
    <citation type="submission" date="2018-11" db="EMBL/GenBank/DDBJ databases">
        <authorList>
            <consortium name="Pathogen Informatics"/>
        </authorList>
    </citation>
    <scope>NUCLEOTIDE SEQUENCE [LARGE SCALE GENOMIC DNA]</scope>
</reference>
<evidence type="ECO:0008006" key="4">
    <source>
        <dbReference type="Google" id="ProtNLM"/>
    </source>
</evidence>
<dbReference type="Proteomes" id="UP000281553">
    <property type="component" value="Unassembled WGS sequence"/>
</dbReference>
<organism evidence="2 3">
    <name type="scientific">Dibothriocephalus latus</name>
    <name type="common">Fish tapeworm</name>
    <name type="synonym">Diphyllobothrium latum</name>
    <dbReference type="NCBI Taxonomy" id="60516"/>
    <lineage>
        <taxon>Eukaryota</taxon>
        <taxon>Metazoa</taxon>
        <taxon>Spiralia</taxon>
        <taxon>Lophotrochozoa</taxon>
        <taxon>Platyhelminthes</taxon>
        <taxon>Cestoda</taxon>
        <taxon>Eucestoda</taxon>
        <taxon>Diphyllobothriidea</taxon>
        <taxon>Diphyllobothriidae</taxon>
        <taxon>Dibothriocephalus</taxon>
    </lineage>
</organism>
<dbReference type="OrthoDB" id="25503at2759"/>
<evidence type="ECO:0000313" key="2">
    <source>
        <dbReference type="EMBL" id="VDN14905.1"/>
    </source>
</evidence>
<dbReference type="AlphaFoldDB" id="A0A3P7LD04"/>
<proteinExistence type="predicted"/>
<evidence type="ECO:0000256" key="1">
    <source>
        <dbReference type="SAM" id="MobiDB-lite"/>
    </source>
</evidence>